<reference evidence="1" key="1">
    <citation type="submission" date="2021-02" db="EMBL/GenBank/DDBJ databases">
        <authorList>
            <person name="Nowell W R."/>
        </authorList>
    </citation>
    <scope>NUCLEOTIDE SEQUENCE</scope>
    <source>
        <strain evidence="1">Ploen Becks lab</strain>
    </source>
</reference>
<comment type="caution">
    <text evidence="1">The sequence shown here is derived from an EMBL/GenBank/DDBJ whole genome shotgun (WGS) entry which is preliminary data.</text>
</comment>
<evidence type="ECO:0000313" key="2">
    <source>
        <dbReference type="Proteomes" id="UP000663879"/>
    </source>
</evidence>
<proteinExistence type="predicted"/>
<accession>A0A813XG24</accession>
<sequence length="137" mass="16465">MNTEDHYEITLENEEVDQYLFDHCWLIRRWVYNPLDKAANINGSLLKVLLKCDDRHLKKVLSRIGLKTTILLDGEQRVLFGNYHDMDEFHIAHTQEYRFAQMDTYIRENEAFEKNILERLYRENDVGMNMPLDNPED</sequence>
<protein>
    <submittedName>
        <fullName evidence="1">Uncharacterized protein</fullName>
    </submittedName>
</protein>
<dbReference type="EMBL" id="CAJNOC010001493">
    <property type="protein sequence ID" value="CAF0869478.1"/>
    <property type="molecule type" value="Genomic_DNA"/>
</dbReference>
<dbReference type="AlphaFoldDB" id="A0A813XG24"/>
<dbReference type="Proteomes" id="UP000663879">
    <property type="component" value="Unassembled WGS sequence"/>
</dbReference>
<evidence type="ECO:0000313" key="1">
    <source>
        <dbReference type="EMBL" id="CAF0869478.1"/>
    </source>
</evidence>
<gene>
    <name evidence="1" type="ORF">OXX778_LOCUS9858</name>
</gene>
<name>A0A813XG24_9BILA</name>
<organism evidence="1 2">
    <name type="scientific">Brachionus calyciflorus</name>
    <dbReference type="NCBI Taxonomy" id="104777"/>
    <lineage>
        <taxon>Eukaryota</taxon>
        <taxon>Metazoa</taxon>
        <taxon>Spiralia</taxon>
        <taxon>Gnathifera</taxon>
        <taxon>Rotifera</taxon>
        <taxon>Eurotatoria</taxon>
        <taxon>Monogononta</taxon>
        <taxon>Pseudotrocha</taxon>
        <taxon>Ploima</taxon>
        <taxon>Brachionidae</taxon>
        <taxon>Brachionus</taxon>
    </lineage>
</organism>
<keyword evidence="2" id="KW-1185">Reference proteome</keyword>